<organism evidence="1 2">
    <name type="scientific">Trichonephila clavata</name>
    <name type="common">Joro spider</name>
    <name type="synonym">Nephila clavata</name>
    <dbReference type="NCBI Taxonomy" id="2740835"/>
    <lineage>
        <taxon>Eukaryota</taxon>
        <taxon>Metazoa</taxon>
        <taxon>Ecdysozoa</taxon>
        <taxon>Arthropoda</taxon>
        <taxon>Chelicerata</taxon>
        <taxon>Arachnida</taxon>
        <taxon>Araneae</taxon>
        <taxon>Araneomorphae</taxon>
        <taxon>Entelegynae</taxon>
        <taxon>Araneoidea</taxon>
        <taxon>Nephilidae</taxon>
        <taxon>Trichonephila</taxon>
    </lineage>
</organism>
<dbReference type="Proteomes" id="UP000887116">
    <property type="component" value="Unassembled WGS sequence"/>
</dbReference>
<keyword evidence="2" id="KW-1185">Reference proteome</keyword>
<dbReference type="AlphaFoldDB" id="A0A8X6FFT5"/>
<gene>
    <name evidence="1" type="ORF">TNCT_500191</name>
</gene>
<dbReference type="OrthoDB" id="8063408at2759"/>
<protein>
    <submittedName>
        <fullName evidence="1">Uncharacterized protein</fullName>
    </submittedName>
</protein>
<evidence type="ECO:0000313" key="1">
    <source>
        <dbReference type="EMBL" id="GFQ79435.1"/>
    </source>
</evidence>
<name>A0A8X6FFT5_TRICU</name>
<evidence type="ECO:0000313" key="2">
    <source>
        <dbReference type="Proteomes" id="UP000887116"/>
    </source>
</evidence>
<proteinExistence type="predicted"/>
<comment type="caution">
    <text evidence="1">The sequence shown here is derived from an EMBL/GenBank/DDBJ whole genome shotgun (WGS) entry which is preliminary data.</text>
</comment>
<dbReference type="EMBL" id="BMAO01032054">
    <property type="protein sequence ID" value="GFQ79435.1"/>
    <property type="molecule type" value="Genomic_DNA"/>
</dbReference>
<reference evidence="1" key="1">
    <citation type="submission" date="2020-07" db="EMBL/GenBank/DDBJ databases">
        <title>Multicomponent nature underlies the extraordinary mechanical properties of spider dragline silk.</title>
        <authorList>
            <person name="Kono N."/>
            <person name="Nakamura H."/>
            <person name="Mori M."/>
            <person name="Yoshida Y."/>
            <person name="Ohtoshi R."/>
            <person name="Malay A.D."/>
            <person name="Moran D.A.P."/>
            <person name="Tomita M."/>
            <person name="Numata K."/>
            <person name="Arakawa K."/>
        </authorList>
    </citation>
    <scope>NUCLEOTIDE SEQUENCE</scope>
</reference>
<sequence>MRTISPVVKTAYFFYFGVKVGELDKPCTQHPVTHSATVPILDPPKKYEIERDFVEEEFIRTGTSHNPDFEAEDLNEPHRLNQVELKDFVRDLNLPKQEAELLASRLKQWNSTLTRHQNYRVQD</sequence>
<accession>A0A8X6FFT5</accession>